<name>A0ABQ3SUI1_9ACTN</name>
<organism evidence="2 3">
    <name type="scientific">Streptomyces nojiriensis</name>
    <dbReference type="NCBI Taxonomy" id="66374"/>
    <lineage>
        <taxon>Bacteria</taxon>
        <taxon>Bacillati</taxon>
        <taxon>Actinomycetota</taxon>
        <taxon>Actinomycetes</taxon>
        <taxon>Kitasatosporales</taxon>
        <taxon>Streptomycetaceae</taxon>
        <taxon>Streptomyces</taxon>
    </lineage>
</organism>
<feature type="region of interest" description="Disordered" evidence="1">
    <location>
        <begin position="137"/>
        <end position="157"/>
    </location>
</feature>
<reference evidence="3" key="1">
    <citation type="submission" date="2023-07" db="EMBL/GenBank/DDBJ databases">
        <title>Whole genome shotgun sequence of Streptomyces nojiriensis NBRC 13794.</title>
        <authorList>
            <person name="Komaki H."/>
            <person name="Tamura T."/>
        </authorList>
    </citation>
    <scope>NUCLEOTIDE SEQUENCE [LARGE SCALE GENOMIC DNA]</scope>
    <source>
        <strain evidence="3">NBRC 13794</strain>
    </source>
</reference>
<proteinExistence type="predicted"/>
<protein>
    <submittedName>
        <fullName evidence="2">Uncharacterized protein</fullName>
    </submittedName>
</protein>
<accession>A0ABQ3SUI1</accession>
<dbReference type="Proteomes" id="UP000613974">
    <property type="component" value="Unassembled WGS sequence"/>
</dbReference>
<evidence type="ECO:0000313" key="3">
    <source>
        <dbReference type="Proteomes" id="UP000613974"/>
    </source>
</evidence>
<evidence type="ECO:0000313" key="2">
    <source>
        <dbReference type="EMBL" id="GHI71737.1"/>
    </source>
</evidence>
<gene>
    <name evidence="2" type="ORF">Snoj_56550</name>
</gene>
<evidence type="ECO:0000256" key="1">
    <source>
        <dbReference type="SAM" id="MobiDB-lite"/>
    </source>
</evidence>
<sequence>MRRARSSDGRNAEVQAGWSRIEAWGLEPSDFQDFDPIHGARLHCSLTALTPHINATRPTLEATGRVPGVLPAAWFCAFPEGVTGESIPGSGAVSEEGRAMTRPRCGAQTAVGRPCTKPAMVNSSRCQLHQGGWSSYGVAQRKKKEAEAKMRKLRKKG</sequence>
<dbReference type="EMBL" id="BNEC01000005">
    <property type="protein sequence ID" value="GHI71737.1"/>
    <property type="molecule type" value="Genomic_DNA"/>
</dbReference>
<keyword evidence="3" id="KW-1185">Reference proteome</keyword>
<comment type="caution">
    <text evidence="2">The sequence shown here is derived from an EMBL/GenBank/DDBJ whole genome shotgun (WGS) entry which is preliminary data.</text>
</comment>